<feature type="domain" description="Toxin VasX N-terminal region" evidence="2">
    <location>
        <begin position="7"/>
        <end position="156"/>
    </location>
</feature>
<feature type="transmembrane region" description="Helical" evidence="1">
    <location>
        <begin position="707"/>
        <end position="725"/>
    </location>
</feature>
<organism evidence="3 4">
    <name type="scientific">Duganella aceris</name>
    <dbReference type="NCBI Taxonomy" id="2703883"/>
    <lineage>
        <taxon>Bacteria</taxon>
        <taxon>Pseudomonadati</taxon>
        <taxon>Pseudomonadota</taxon>
        <taxon>Betaproteobacteria</taxon>
        <taxon>Burkholderiales</taxon>
        <taxon>Oxalobacteraceae</taxon>
        <taxon>Telluria group</taxon>
        <taxon>Duganella</taxon>
    </lineage>
</organism>
<dbReference type="InterPro" id="IPR048126">
    <property type="entry name" value="Toxin_VasX"/>
</dbReference>
<reference evidence="3 4" key="1">
    <citation type="submission" date="2020-01" db="EMBL/GenBank/DDBJ databases">
        <authorList>
            <person name="Lee S.D."/>
        </authorList>
    </citation>
    <scope>NUCLEOTIDE SEQUENCE [LARGE SCALE GENOMIC DNA]</scope>
    <source>
        <strain evidence="3 4">SAP-35</strain>
    </source>
</reference>
<dbReference type="Proteomes" id="UP000666369">
    <property type="component" value="Unassembled WGS sequence"/>
</dbReference>
<gene>
    <name evidence="3" type="ORF">GW587_02750</name>
</gene>
<evidence type="ECO:0000256" key="1">
    <source>
        <dbReference type="SAM" id="Phobius"/>
    </source>
</evidence>
<dbReference type="NCBIfam" id="NF041559">
    <property type="entry name" value="BTH_I2691_fam"/>
    <property type="match status" value="1"/>
</dbReference>
<evidence type="ECO:0000259" key="2">
    <source>
        <dbReference type="Pfam" id="PF20249"/>
    </source>
</evidence>
<feature type="transmembrane region" description="Helical" evidence="1">
    <location>
        <begin position="766"/>
        <end position="788"/>
    </location>
</feature>
<keyword evidence="4" id="KW-1185">Reference proteome</keyword>
<dbReference type="InterPro" id="IPR046864">
    <property type="entry name" value="VasX_N"/>
</dbReference>
<evidence type="ECO:0000313" key="3">
    <source>
        <dbReference type="EMBL" id="NGZ83178.1"/>
    </source>
</evidence>
<protein>
    <recommendedName>
        <fullName evidence="2">Toxin VasX N-terminal region domain-containing protein</fullName>
    </recommendedName>
</protein>
<evidence type="ECO:0000313" key="4">
    <source>
        <dbReference type="Proteomes" id="UP000666369"/>
    </source>
</evidence>
<dbReference type="EMBL" id="JAADJT010000001">
    <property type="protein sequence ID" value="NGZ83178.1"/>
    <property type="molecule type" value="Genomic_DNA"/>
</dbReference>
<dbReference type="CDD" id="cd20707">
    <property type="entry name" value="MIX_III"/>
    <property type="match status" value="1"/>
</dbReference>
<accession>A0ABX0FF56</accession>
<reference evidence="4" key="2">
    <citation type="submission" date="2023-07" db="EMBL/GenBank/DDBJ databases">
        <title>Duganella aceri sp. nov., isolated from tree sap.</title>
        <authorList>
            <person name="Kim I.S."/>
        </authorList>
    </citation>
    <scope>NUCLEOTIDE SEQUENCE [LARGE SCALE GENOMIC DNA]</scope>
    <source>
        <strain evidence="4">SAP-35</strain>
    </source>
</reference>
<comment type="caution">
    <text evidence="3">The sequence shown here is derived from an EMBL/GenBank/DDBJ whole genome shotgun (WGS) entry which is preliminary data.</text>
</comment>
<keyword evidence="1" id="KW-0812">Transmembrane</keyword>
<keyword evidence="1" id="KW-1133">Transmembrane helix</keyword>
<keyword evidence="1" id="KW-0472">Membrane</keyword>
<name>A0ABX0FF56_9BURK</name>
<dbReference type="Pfam" id="PF20249">
    <property type="entry name" value="VasX_N"/>
    <property type="match status" value="1"/>
</dbReference>
<dbReference type="RefSeq" id="WP_166098227.1">
    <property type="nucleotide sequence ID" value="NZ_JAADJT010000001.1"/>
</dbReference>
<feature type="transmembrane region" description="Helical" evidence="1">
    <location>
        <begin position="737"/>
        <end position="760"/>
    </location>
</feature>
<proteinExistence type="predicted"/>
<sequence>MTTPNKCEYCDKRGLPLLLVRRGVAAANTGAPLASQLPIALPAGAAHYTRRLIRTGYLNVYDEARKRWDSYFVTPDGYFFKLQQTPGVKPVVPAKPFNCPDMGHRAIASCITVSDPKNATKIWLGFSDVMWTDAVRKAHGDAAYRARHMLEIDVQAAINGGKVPGARPIAQVAAVVAEYALDAKKGKSAFGWNPVQFNSRHGQEERLVRECDAMRPGKGLIVTLPDPAGIAQELAFLMKHNADVFVGAADVKRKLAASGAIQGIERAVRVQAELGEISGAEQLANQQISNNPLGHMLFESTRKQTENMRNVTEPEANRAANEGWKKYAKKFNVAERQAWQNSFNQKLQAHDAQYIAPLAHIHAEWMQSAAMVNYFECNYDRKQADSGAVYTTVLTHCITATQDKGACSELYDKWLNGSIADTRNLLLQAMVLNQKSIADEVKGATTVSIDMRQIPWDNLFATYTTAVERLSGGAQEASAKLIVQVAGPISRMFGKVMDGSAGFRAAVMATGLISGHPVVVCDIVGSKKVFRAHLIRELFRASGQTVSENKMKAAVAAELKRQQIHGAPMAGTNKRRWVMLADKEMIARMPAGLTPKQRADWLARSIKTVEAVEGLNLSRWRSVINNNVRFGIVAGLLQAASLTKLFADEEKSLANENFDAKGRLYAGTAAVAGTTAEVIGNALASRAALGMRFGQGLAVSSATILKFAGKTAGIVAGLVAVVLDGRKAVESANEKQYGLAWLYAGSAIVGAGLSMAILGASMLGAAAIPVIGILVLLLIGIAILIEYVKDNPVQDWLERCPWGILSAQRYPDMATEQAQLTQALK</sequence>